<dbReference type="SMART" id="SM00341">
    <property type="entry name" value="HRDC"/>
    <property type="match status" value="1"/>
</dbReference>
<evidence type="ECO:0000313" key="3">
    <source>
        <dbReference type="EMBL" id="PYE54250.1"/>
    </source>
</evidence>
<dbReference type="GO" id="GO:0016829">
    <property type="term" value="F:lyase activity"/>
    <property type="evidence" value="ECO:0007669"/>
    <property type="project" value="UniProtKB-KW"/>
</dbReference>
<dbReference type="InterPro" id="IPR044876">
    <property type="entry name" value="HRDC_dom_sf"/>
</dbReference>
<protein>
    <submittedName>
        <fullName evidence="3">Cystathionine beta-lyase/cystathionine gamma-synthase</fullName>
    </submittedName>
</protein>
<proteinExistence type="predicted"/>
<dbReference type="InterPro" id="IPR010997">
    <property type="entry name" value="HRDC-like_sf"/>
</dbReference>
<dbReference type="RefSeq" id="WP_110886620.1">
    <property type="nucleotide sequence ID" value="NZ_QJSX01000006.1"/>
</dbReference>
<dbReference type="InterPro" id="IPR002121">
    <property type="entry name" value="HRDC_dom"/>
</dbReference>
<evidence type="ECO:0000259" key="2">
    <source>
        <dbReference type="PROSITE" id="PS50967"/>
    </source>
</evidence>
<organism evidence="3 4">
    <name type="scientific">Deinococcus yavapaiensis KR-236</name>
    <dbReference type="NCBI Taxonomy" id="694435"/>
    <lineage>
        <taxon>Bacteria</taxon>
        <taxon>Thermotogati</taxon>
        <taxon>Deinococcota</taxon>
        <taxon>Deinococci</taxon>
        <taxon>Deinococcales</taxon>
        <taxon>Deinococcaceae</taxon>
        <taxon>Deinococcus</taxon>
    </lineage>
</organism>
<name>A0A318SAW5_9DEIO</name>
<gene>
    <name evidence="3" type="ORF">DES52_106216</name>
</gene>
<accession>A0A318SAW5</accession>
<evidence type="ECO:0000256" key="1">
    <source>
        <dbReference type="SAM" id="MobiDB-lite"/>
    </source>
</evidence>
<sequence>MTYALETRLALATTALDTSRLPDLLAELEGADWALVFSGEAELWRALAEIVGNAVVRADARLPLDETALKAADFTTATLDADWKGSLVWLPETDERAMKRARRAEARVVVDATFCPGGGALASGATFVALRDAGALTGHGDVAFAALLGKGERPVVRARSIEPLAAALVLRDLPTLSARLARQTRGAHTLAERLGERATEVSGGTLLVSDDLADTTLFSEAAAIGGVRAARRAVAGGTLLSVGLEAVEDLWRDVTGDPVNESVKIVDEPATLELPERTDELDENTPEANSANAPVSVEITDEETDETESVGPDEPFDAPVAETNDELAEEQVEPIFPEPVDAPLLPDLPEVPTARGETTDPAEDLAPDQRAAYERLREWRNAEARRQEVSRFIVASNATLAEIARTLPQTEAELRAVRGMGPERVRKYAEPILNMLRGMR</sequence>
<evidence type="ECO:0000313" key="4">
    <source>
        <dbReference type="Proteomes" id="UP000248326"/>
    </source>
</evidence>
<dbReference type="InterPro" id="IPR015424">
    <property type="entry name" value="PyrdxlP-dep_Trfase"/>
</dbReference>
<dbReference type="PROSITE" id="PS50967">
    <property type="entry name" value="HRDC"/>
    <property type="match status" value="1"/>
</dbReference>
<feature type="region of interest" description="Disordered" evidence="1">
    <location>
        <begin position="271"/>
        <end position="319"/>
    </location>
</feature>
<dbReference type="Gene3D" id="1.10.150.80">
    <property type="entry name" value="HRDC domain"/>
    <property type="match status" value="1"/>
</dbReference>
<dbReference type="GO" id="GO:0000166">
    <property type="term" value="F:nucleotide binding"/>
    <property type="evidence" value="ECO:0007669"/>
    <property type="project" value="InterPro"/>
</dbReference>
<dbReference type="SUPFAM" id="SSF47819">
    <property type="entry name" value="HRDC-like"/>
    <property type="match status" value="1"/>
</dbReference>
<feature type="domain" description="HRDC" evidence="2">
    <location>
        <begin position="366"/>
        <end position="440"/>
    </location>
</feature>
<keyword evidence="4" id="KW-1185">Reference proteome</keyword>
<dbReference type="EMBL" id="QJSX01000006">
    <property type="protein sequence ID" value="PYE54250.1"/>
    <property type="molecule type" value="Genomic_DNA"/>
</dbReference>
<keyword evidence="3" id="KW-0456">Lyase</keyword>
<dbReference type="SUPFAM" id="SSF53383">
    <property type="entry name" value="PLP-dependent transferases"/>
    <property type="match status" value="1"/>
</dbReference>
<feature type="compositionally biased region" description="Acidic residues" evidence="1">
    <location>
        <begin position="299"/>
        <end position="308"/>
    </location>
</feature>
<dbReference type="Proteomes" id="UP000248326">
    <property type="component" value="Unassembled WGS sequence"/>
</dbReference>
<comment type="caution">
    <text evidence="3">The sequence shown here is derived from an EMBL/GenBank/DDBJ whole genome shotgun (WGS) entry which is preliminary data.</text>
</comment>
<reference evidence="3 4" key="1">
    <citation type="submission" date="2018-06" db="EMBL/GenBank/DDBJ databases">
        <title>Genomic Encyclopedia of Type Strains, Phase IV (KMG-IV): sequencing the most valuable type-strain genomes for metagenomic binning, comparative biology and taxonomic classification.</title>
        <authorList>
            <person name="Goeker M."/>
        </authorList>
    </citation>
    <scope>NUCLEOTIDE SEQUENCE [LARGE SCALE GENOMIC DNA]</scope>
    <source>
        <strain evidence="3 4">DSM 18048</strain>
    </source>
</reference>
<dbReference type="AlphaFoldDB" id="A0A318SAW5"/>
<dbReference type="Pfam" id="PF00570">
    <property type="entry name" value="HRDC"/>
    <property type="match status" value="1"/>
</dbReference>
<dbReference type="GO" id="GO:0003676">
    <property type="term" value="F:nucleic acid binding"/>
    <property type="evidence" value="ECO:0007669"/>
    <property type="project" value="InterPro"/>
</dbReference>